<evidence type="ECO:0000313" key="6">
    <source>
        <dbReference type="Proteomes" id="UP000177494"/>
    </source>
</evidence>
<feature type="domain" description="HIT" evidence="4">
    <location>
        <begin position="3"/>
        <end position="112"/>
    </location>
</feature>
<evidence type="ECO:0000313" key="5">
    <source>
        <dbReference type="EMBL" id="OGN32913.1"/>
    </source>
</evidence>
<dbReference type="Gene3D" id="3.30.428.10">
    <property type="entry name" value="HIT-like"/>
    <property type="match status" value="1"/>
</dbReference>
<dbReference type="AlphaFoldDB" id="A0A1F8H5S0"/>
<dbReference type="InterPro" id="IPR019808">
    <property type="entry name" value="Histidine_triad_CS"/>
</dbReference>
<evidence type="ECO:0000256" key="2">
    <source>
        <dbReference type="PIRSR" id="PIRSR601310-3"/>
    </source>
</evidence>
<dbReference type="Pfam" id="PF01230">
    <property type="entry name" value="HIT"/>
    <property type="match status" value="1"/>
</dbReference>
<name>A0A1F8H5S0_9BACT</name>
<dbReference type="PROSITE" id="PS00892">
    <property type="entry name" value="HIT_1"/>
    <property type="match status" value="1"/>
</dbReference>
<evidence type="ECO:0000256" key="3">
    <source>
        <dbReference type="PROSITE-ProRule" id="PRU00464"/>
    </source>
</evidence>
<evidence type="ECO:0000259" key="4">
    <source>
        <dbReference type="PROSITE" id="PS51084"/>
    </source>
</evidence>
<dbReference type="Proteomes" id="UP000177494">
    <property type="component" value="Unassembled WGS sequence"/>
</dbReference>
<dbReference type="InterPro" id="IPR011146">
    <property type="entry name" value="HIT-like"/>
</dbReference>
<dbReference type="PROSITE" id="PS51084">
    <property type="entry name" value="HIT_2"/>
    <property type="match status" value="1"/>
</dbReference>
<comment type="caution">
    <text evidence="5">The sequence shown here is derived from an EMBL/GenBank/DDBJ whole genome shotgun (WGS) entry which is preliminary data.</text>
</comment>
<protein>
    <submittedName>
        <fullName evidence="5">Histidine triad nucleotide-binding protein</fullName>
    </submittedName>
</protein>
<dbReference type="InterPro" id="IPR001310">
    <property type="entry name" value="Histidine_triad_HIT"/>
</dbReference>
<gene>
    <name evidence="5" type="ORF">A3I32_02630</name>
</gene>
<dbReference type="PRINTS" id="PR00332">
    <property type="entry name" value="HISTRIAD"/>
</dbReference>
<dbReference type="SUPFAM" id="SSF54197">
    <property type="entry name" value="HIT-like"/>
    <property type="match status" value="1"/>
</dbReference>
<dbReference type="GO" id="GO:0003824">
    <property type="term" value="F:catalytic activity"/>
    <property type="evidence" value="ECO:0007669"/>
    <property type="project" value="InterPro"/>
</dbReference>
<accession>A0A1F8H5S0</accession>
<dbReference type="PANTHER" id="PTHR23089">
    <property type="entry name" value="HISTIDINE TRIAD HIT PROTEIN"/>
    <property type="match status" value="1"/>
</dbReference>
<reference evidence="5 6" key="1">
    <citation type="journal article" date="2016" name="Nat. Commun.">
        <title>Thousands of microbial genomes shed light on interconnected biogeochemical processes in an aquifer system.</title>
        <authorList>
            <person name="Anantharaman K."/>
            <person name="Brown C.T."/>
            <person name="Hug L.A."/>
            <person name="Sharon I."/>
            <person name="Castelle C.J."/>
            <person name="Probst A.J."/>
            <person name="Thomas B.C."/>
            <person name="Singh A."/>
            <person name="Wilkins M.J."/>
            <person name="Karaoz U."/>
            <person name="Brodie E.L."/>
            <person name="Williams K.H."/>
            <person name="Hubbard S.S."/>
            <person name="Banfield J.F."/>
        </authorList>
    </citation>
    <scope>NUCLEOTIDE SEQUENCE [LARGE SCALE GENOMIC DNA]</scope>
</reference>
<proteinExistence type="predicted"/>
<feature type="active site" description="Tele-AMP-histidine intermediate" evidence="1">
    <location>
        <position position="98"/>
    </location>
</feature>
<organism evidence="5 6">
    <name type="scientific">Candidatus Yanofskybacteria bacterium RIFCSPLOWO2_02_FULL_45_10</name>
    <dbReference type="NCBI Taxonomy" id="1802706"/>
    <lineage>
        <taxon>Bacteria</taxon>
        <taxon>Candidatus Yanofskyibacteriota</taxon>
    </lineage>
</organism>
<feature type="short sequence motif" description="Histidine triad motif" evidence="2 3">
    <location>
        <begin position="96"/>
        <end position="100"/>
    </location>
</feature>
<dbReference type="STRING" id="1802706.A3I32_02630"/>
<sequence length="113" mass="12320">MDIFCKIIKGELPSKPILETKDWIAIHDINPQAPIHVLIIPKQHLLDLQATDATHQQLLGELLLAAPAVAKKLNLGQTGYRLIINQGSDAGQLVPHLHIHLLGGKKLGAKLVN</sequence>
<dbReference type="EMBL" id="MGKU01000005">
    <property type="protein sequence ID" value="OGN32913.1"/>
    <property type="molecule type" value="Genomic_DNA"/>
</dbReference>
<evidence type="ECO:0000256" key="1">
    <source>
        <dbReference type="PIRSR" id="PIRSR601310-1"/>
    </source>
</evidence>
<dbReference type="InterPro" id="IPR036265">
    <property type="entry name" value="HIT-like_sf"/>
</dbReference>
<dbReference type="CDD" id="cd01276">
    <property type="entry name" value="PKCI_related"/>
    <property type="match status" value="1"/>
</dbReference>